<comment type="caution">
    <text evidence="3">The sequence shown here is derived from an EMBL/GenBank/DDBJ whole genome shotgun (WGS) entry which is preliminary data.</text>
</comment>
<feature type="domain" description="NAD-dependent epimerase/dehydratase" evidence="2">
    <location>
        <begin position="3"/>
        <end position="263"/>
    </location>
</feature>
<dbReference type="Gene3D" id="3.90.25.10">
    <property type="entry name" value="UDP-galactose 4-epimerase, domain 1"/>
    <property type="match status" value="1"/>
</dbReference>
<dbReference type="PRINTS" id="PR01713">
    <property type="entry name" value="NUCEPIMERASE"/>
</dbReference>
<gene>
    <name evidence="3" type="ORF">SAMN04488009_3068</name>
</gene>
<evidence type="ECO:0000313" key="3">
    <source>
        <dbReference type="EMBL" id="SNR66793.1"/>
    </source>
</evidence>
<dbReference type="PANTHER" id="PTHR43574">
    <property type="entry name" value="EPIMERASE-RELATED"/>
    <property type="match status" value="1"/>
</dbReference>
<dbReference type="Proteomes" id="UP000198337">
    <property type="component" value="Unassembled WGS sequence"/>
</dbReference>
<keyword evidence="1" id="KW-0520">NAD</keyword>
<evidence type="ECO:0000313" key="4">
    <source>
        <dbReference type="Proteomes" id="UP000198337"/>
    </source>
</evidence>
<dbReference type="InterPro" id="IPR001509">
    <property type="entry name" value="Epimerase_deHydtase"/>
</dbReference>
<dbReference type="EMBL" id="FZNV01000005">
    <property type="protein sequence ID" value="SNR66793.1"/>
    <property type="molecule type" value="Genomic_DNA"/>
</dbReference>
<sequence>MKILITGAAGFIGYHLTQALLHIGYKVVGLDSVNDYYDPNLKYDRLFELGIPKMQAKKWNFEVVNSSGNFKFIRTQLEDMENLQLIFKKEKFDVVCNLAAQAGVRYSIENPKAYIDSNLVGYFNILECCRQFKIKHFIYASSSSVYGIDNEVPFNVSANTDKPVSLYAATKKCNEVMAHSYSHLYKLKTTGLRFFTVYGPWGRPDMAIFLFTKAILKNEEIKIFNQGKLERDFTFIDDVIESMVRIVQSGNISNHLYKIYNIGNNQTVKLMNMVNAIEKSLNLKAIIKMMPMQPGDVFSTLSDSESLSRDYGFKPKTELKLGIEKFVKWYKSYYQ</sequence>
<dbReference type="Gene3D" id="3.40.50.720">
    <property type="entry name" value="NAD(P)-binding Rossmann-like Domain"/>
    <property type="match status" value="1"/>
</dbReference>
<proteinExistence type="predicted"/>
<dbReference type="RefSeq" id="WP_089261647.1">
    <property type="nucleotide sequence ID" value="NZ_FZNV01000005.1"/>
</dbReference>
<name>A0ABY1SJU8_9FLAO</name>
<dbReference type="InterPro" id="IPR036291">
    <property type="entry name" value="NAD(P)-bd_dom_sf"/>
</dbReference>
<evidence type="ECO:0000259" key="2">
    <source>
        <dbReference type="Pfam" id="PF01370"/>
    </source>
</evidence>
<keyword evidence="4" id="KW-1185">Reference proteome</keyword>
<protein>
    <submittedName>
        <fullName evidence="3">UDP-glucuronate 4-epimerase</fullName>
    </submittedName>
</protein>
<evidence type="ECO:0000256" key="1">
    <source>
        <dbReference type="ARBA" id="ARBA00023027"/>
    </source>
</evidence>
<organism evidence="3 4">
    <name type="scientific">Maribacter sedimenticola</name>
    <dbReference type="NCBI Taxonomy" id="228956"/>
    <lineage>
        <taxon>Bacteria</taxon>
        <taxon>Pseudomonadati</taxon>
        <taxon>Bacteroidota</taxon>
        <taxon>Flavobacteriia</taxon>
        <taxon>Flavobacteriales</taxon>
        <taxon>Flavobacteriaceae</taxon>
        <taxon>Maribacter</taxon>
    </lineage>
</organism>
<dbReference type="SUPFAM" id="SSF51735">
    <property type="entry name" value="NAD(P)-binding Rossmann-fold domains"/>
    <property type="match status" value="1"/>
</dbReference>
<accession>A0ABY1SJU8</accession>
<reference evidence="3 4" key="1">
    <citation type="submission" date="2017-06" db="EMBL/GenBank/DDBJ databases">
        <authorList>
            <person name="Varghese N."/>
            <person name="Submissions S."/>
        </authorList>
    </citation>
    <scope>NUCLEOTIDE SEQUENCE [LARGE SCALE GENOMIC DNA]</scope>
    <source>
        <strain evidence="3 4">DSM 19840</strain>
    </source>
</reference>
<dbReference type="Pfam" id="PF01370">
    <property type="entry name" value="Epimerase"/>
    <property type="match status" value="1"/>
</dbReference>